<dbReference type="SUPFAM" id="SSF53850">
    <property type="entry name" value="Periplasmic binding protein-like II"/>
    <property type="match status" value="1"/>
</dbReference>
<feature type="domain" description="Solute-binding protein family 5" evidence="5">
    <location>
        <begin position="68"/>
        <end position="446"/>
    </location>
</feature>
<organism evidence="6 7">
    <name type="scientific">Tepidamorphus gemmatus</name>
    <dbReference type="NCBI Taxonomy" id="747076"/>
    <lineage>
        <taxon>Bacteria</taxon>
        <taxon>Pseudomonadati</taxon>
        <taxon>Pseudomonadota</taxon>
        <taxon>Alphaproteobacteria</taxon>
        <taxon>Hyphomicrobiales</taxon>
        <taxon>Tepidamorphaceae</taxon>
        <taxon>Tepidamorphus</taxon>
    </lineage>
</organism>
<evidence type="ECO:0000313" key="6">
    <source>
        <dbReference type="EMBL" id="TCT10630.1"/>
    </source>
</evidence>
<dbReference type="PANTHER" id="PTHR30290:SF38">
    <property type="entry name" value="D,D-DIPEPTIDE-BINDING PERIPLASMIC PROTEIN DDPA-RELATED"/>
    <property type="match status" value="1"/>
</dbReference>
<evidence type="ECO:0000313" key="7">
    <source>
        <dbReference type="Proteomes" id="UP000295678"/>
    </source>
</evidence>
<dbReference type="GO" id="GO:0043190">
    <property type="term" value="C:ATP-binding cassette (ABC) transporter complex"/>
    <property type="evidence" value="ECO:0007669"/>
    <property type="project" value="InterPro"/>
</dbReference>
<comment type="caution">
    <text evidence="6">The sequence shown here is derived from an EMBL/GenBank/DDBJ whole genome shotgun (WGS) entry which is preliminary data.</text>
</comment>
<feature type="signal peptide" evidence="4">
    <location>
        <begin position="1"/>
        <end position="23"/>
    </location>
</feature>
<dbReference type="FunFam" id="3.40.190.10:FF:000036">
    <property type="entry name" value="Dipeptide ABC transporter, substrate-binding protein"/>
    <property type="match status" value="1"/>
</dbReference>
<dbReference type="Gene3D" id="3.10.105.10">
    <property type="entry name" value="Dipeptide-binding Protein, Domain 3"/>
    <property type="match status" value="1"/>
</dbReference>
<comment type="similarity">
    <text evidence="2">Belongs to the bacterial solute-binding protein 5 family.</text>
</comment>
<comment type="subcellular location">
    <subcellularLocation>
        <location evidence="1">Periplasm</location>
    </subcellularLocation>
</comment>
<evidence type="ECO:0000256" key="4">
    <source>
        <dbReference type="SAM" id="SignalP"/>
    </source>
</evidence>
<dbReference type="Gene3D" id="3.40.190.10">
    <property type="entry name" value="Periplasmic binding protein-like II"/>
    <property type="match status" value="1"/>
</dbReference>
<evidence type="ECO:0000259" key="5">
    <source>
        <dbReference type="Pfam" id="PF00496"/>
    </source>
</evidence>
<dbReference type="InterPro" id="IPR000914">
    <property type="entry name" value="SBP_5_dom"/>
</dbReference>
<keyword evidence="3 4" id="KW-0732">Signal</keyword>
<dbReference type="AlphaFoldDB" id="A0A4R3MAV0"/>
<dbReference type="GO" id="GO:1904680">
    <property type="term" value="F:peptide transmembrane transporter activity"/>
    <property type="evidence" value="ECO:0007669"/>
    <property type="project" value="TreeGrafter"/>
</dbReference>
<name>A0A4R3MAV0_9HYPH</name>
<dbReference type="PIRSF" id="PIRSF002741">
    <property type="entry name" value="MppA"/>
    <property type="match status" value="1"/>
</dbReference>
<dbReference type="FunFam" id="3.10.105.10:FF:000002">
    <property type="entry name" value="Dipeptide ABC transporter, substrate-binding protein"/>
    <property type="match status" value="1"/>
</dbReference>
<dbReference type="GO" id="GO:0030288">
    <property type="term" value="C:outer membrane-bounded periplasmic space"/>
    <property type="evidence" value="ECO:0007669"/>
    <property type="project" value="TreeGrafter"/>
</dbReference>
<dbReference type="InterPro" id="IPR030678">
    <property type="entry name" value="Peptide/Ni-bd"/>
</dbReference>
<dbReference type="OrthoDB" id="9803988at2"/>
<dbReference type="EMBL" id="SMAK01000005">
    <property type="protein sequence ID" value="TCT10630.1"/>
    <property type="molecule type" value="Genomic_DNA"/>
</dbReference>
<proteinExistence type="inferred from homology"/>
<dbReference type="Pfam" id="PF00496">
    <property type="entry name" value="SBP_bac_5"/>
    <property type="match status" value="1"/>
</dbReference>
<reference evidence="6 7" key="1">
    <citation type="submission" date="2019-03" db="EMBL/GenBank/DDBJ databases">
        <title>Genomic Encyclopedia of Type Strains, Phase IV (KMG-IV): sequencing the most valuable type-strain genomes for metagenomic binning, comparative biology and taxonomic classification.</title>
        <authorList>
            <person name="Goeker M."/>
        </authorList>
    </citation>
    <scope>NUCLEOTIDE SEQUENCE [LARGE SCALE GENOMIC DNA]</scope>
    <source>
        <strain evidence="6 7">DSM 19345</strain>
    </source>
</reference>
<accession>A0A4R3MAV0</accession>
<gene>
    <name evidence="6" type="ORF">EDC22_105129</name>
</gene>
<dbReference type="GO" id="GO:0042938">
    <property type="term" value="P:dipeptide transport"/>
    <property type="evidence" value="ECO:0007669"/>
    <property type="project" value="TreeGrafter"/>
</dbReference>
<dbReference type="Proteomes" id="UP000295678">
    <property type="component" value="Unassembled WGS sequence"/>
</dbReference>
<evidence type="ECO:0000256" key="2">
    <source>
        <dbReference type="ARBA" id="ARBA00005695"/>
    </source>
</evidence>
<feature type="chain" id="PRO_5020619874" evidence="4">
    <location>
        <begin position="24"/>
        <end position="531"/>
    </location>
</feature>
<dbReference type="PANTHER" id="PTHR30290">
    <property type="entry name" value="PERIPLASMIC BINDING COMPONENT OF ABC TRANSPORTER"/>
    <property type="match status" value="1"/>
</dbReference>
<sequence length="531" mass="58971">MKRTAVLAAGLAAGLQAAAPAGAKTLVYCSEGTPESLNPQLVTTTTGLNAARQMFNNLVEFIPGTTTLRPALADSWTISPDGTEYTFHLRDNVRFQSNDIFTPTRPLNSDDVLFSLERQWKEDHPYHGVSGGRFDYFKDMGMPDLLKSIEKIDDRTVRITLARPEAPFLANLAMPFNAILSAEYAAQLLEAGTPELLDEKPLGTGPFVFRGFQKDVAVRYGAFDDYWEGRRPLDTLVFSITPNAAVRLTKLKAGECHVMAFPNPADIGRIAEDPSLRLLQQEGLNIGYLALNTQKPPFDDVRVRHAINMAIDKQAIIDAVYGGAGVVAKNPIPPTLWSYNDDIEDFPYDIAAAQQLLAEAGYPQGFESDLWYMPVSRPYNPDARRIAEMIASDLARIGIRLELVTQEWSDYRISLQNGEHAMALYGWTGDNGDPDNFLHVLLGCTAARIGGNNVARWCDPEFDALVNAAKLTSDQEERTALYRKAQEIFKRESPWVPLAHSVVFMAERKEVEGFRMDPLGRQPFDGVDLKP</sequence>
<evidence type="ECO:0000256" key="3">
    <source>
        <dbReference type="ARBA" id="ARBA00022729"/>
    </source>
</evidence>
<dbReference type="Gene3D" id="3.90.76.10">
    <property type="entry name" value="Dipeptide-binding Protein, Domain 1"/>
    <property type="match status" value="1"/>
</dbReference>
<evidence type="ECO:0000256" key="1">
    <source>
        <dbReference type="ARBA" id="ARBA00004418"/>
    </source>
</evidence>
<dbReference type="RefSeq" id="WP_132806479.1">
    <property type="nucleotide sequence ID" value="NZ_SMAK01000005.1"/>
</dbReference>
<protein>
    <submittedName>
        <fullName evidence="6">Dipeptide transport system substrate-binding protein</fullName>
    </submittedName>
</protein>
<keyword evidence="7" id="KW-1185">Reference proteome</keyword>
<dbReference type="CDD" id="cd08493">
    <property type="entry name" value="PBP2_DppA_like"/>
    <property type="match status" value="1"/>
</dbReference>
<dbReference type="InterPro" id="IPR039424">
    <property type="entry name" value="SBP_5"/>
</dbReference>